<feature type="non-terminal residue" evidence="2">
    <location>
        <position position="1"/>
    </location>
</feature>
<dbReference type="EMBL" id="JAIWYP010000008">
    <property type="protein sequence ID" value="KAH3789098.1"/>
    <property type="molecule type" value="Genomic_DNA"/>
</dbReference>
<evidence type="ECO:0000313" key="2">
    <source>
        <dbReference type="EMBL" id="KAH3789098.1"/>
    </source>
</evidence>
<sequence length="512" mass="59131">RKGEKLRVEAGVSKSDSILSAGLGEDEDDADNDPFIPQERVFSKYAAMVYTSNNQGKSFEEFKDAKFCQSCGEKTVICPHKLPGSEKVFPLPINCTHIKISRPKVKINKELMRELMKAQDDEEVSFDFPSSVGKQFDTSREQSVRGGPGSLVSIDSSRDGMTSGAGSEIHMRYSLLSVFDDFKQRSSLERDVPRPIPLERCISIIEQFWTYVIFEDDNGKEEDMHDSIMDKLYKFMEERYIVKDIMLLCNYDFLSAIVEYSEQDKIVQLFAHILVGNLEGAVFRYTMLLCDFIDAIDWHEVEDFRAFASVVYPFLGEDDLETLQMNYTSFSENKVSKNMVSQFIIRLILKYREPRIQDMENRIMPFQTQPEGRQSGLTEREFKEAIDNILPLTNDQLRRRLFFETEKMVRREGTLNCVSVMRCAQIASYLGLLNITNVVRDTINGKVTEWRRRPSSSGSARVVHEHEAHLLHDDDSKLITMSKVKLLSANISRRIQLRQERYDVAEDQPYYN</sequence>
<evidence type="ECO:0000313" key="3">
    <source>
        <dbReference type="Proteomes" id="UP000828390"/>
    </source>
</evidence>
<dbReference type="Proteomes" id="UP000828390">
    <property type="component" value="Unassembled WGS sequence"/>
</dbReference>
<dbReference type="AlphaFoldDB" id="A0A9D4F024"/>
<reference evidence="2" key="2">
    <citation type="submission" date="2020-11" db="EMBL/GenBank/DDBJ databases">
        <authorList>
            <person name="McCartney M.A."/>
            <person name="Auch B."/>
            <person name="Kono T."/>
            <person name="Mallez S."/>
            <person name="Becker A."/>
            <person name="Gohl D.M."/>
            <person name="Silverstein K.A.T."/>
            <person name="Koren S."/>
            <person name="Bechman K.B."/>
            <person name="Herman A."/>
            <person name="Abrahante J.E."/>
            <person name="Garbe J."/>
        </authorList>
    </citation>
    <scope>NUCLEOTIDE SEQUENCE</scope>
    <source>
        <strain evidence="2">Duluth1</strain>
        <tissue evidence="2">Whole animal</tissue>
    </source>
</reference>
<organism evidence="2 3">
    <name type="scientific">Dreissena polymorpha</name>
    <name type="common">Zebra mussel</name>
    <name type="synonym">Mytilus polymorpha</name>
    <dbReference type="NCBI Taxonomy" id="45954"/>
    <lineage>
        <taxon>Eukaryota</taxon>
        <taxon>Metazoa</taxon>
        <taxon>Spiralia</taxon>
        <taxon>Lophotrochozoa</taxon>
        <taxon>Mollusca</taxon>
        <taxon>Bivalvia</taxon>
        <taxon>Autobranchia</taxon>
        <taxon>Heteroconchia</taxon>
        <taxon>Euheterodonta</taxon>
        <taxon>Imparidentia</taxon>
        <taxon>Neoheterodontei</taxon>
        <taxon>Myida</taxon>
        <taxon>Dreissenoidea</taxon>
        <taxon>Dreissenidae</taxon>
        <taxon>Dreissena</taxon>
    </lineage>
</organism>
<feature type="region of interest" description="Disordered" evidence="1">
    <location>
        <begin position="132"/>
        <end position="163"/>
    </location>
</feature>
<comment type="caution">
    <text evidence="2">The sequence shown here is derived from an EMBL/GenBank/DDBJ whole genome shotgun (WGS) entry which is preliminary data.</text>
</comment>
<proteinExistence type="predicted"/>
<accession>A0A9D4F024</accession>
<keyword evidence="3" id="KW-1185">Reference proteome</keyword>
<gene>
    <name evidence="2" type="ORF">DPMN_167267</name>
</gene>
<evidence type="ECO:0000256" key="1">
    <source>
        <dbReference type="SAM" id="MobiDB-lite"/>
    </source>
</evidence>
<protein>
    <submittedName>
        <fullName evidence="2">Uncharacterized protein</fullName>
    </submittedName>
</protein>
<reference evidence="2" key="1">
    <citation type="journal article" date="2019" name="bioRxiv">
        <title>The Genome of the Zebra Mussel, Dreissena polymorpha: A Resource for Invasive Species Research.</title>
        <authorList>
            <person name="McCartney M.A."/>
            <person name="Auch B."/>
            <person name="Kono T."/>
            <person name="Mallez S."/>
            <person name="Zhang Y."/>
            <person name="Obille A."/>
            <person name="Becker A."/>
            <person name="Abrahante J.E."/>
            <person name="Garbe J."/>
            <person name="Badalamenti J.P."/>
            <person name="Herman A."/>
            <person name="Mangelson H."/>
            <person name="Liachko I."/>
            <person name="Sullivan S."/>
            <person name="Sone E.D."/>
            <person name="Koren S."/>
            <person name="Silverstein K.A.T."/>
            <person name="Beckman K.B."/>
            <person name="Gohl D.M."/>
        </authorList>
    </citation>
    <scope>NUCLEOTIDE SEQUENCE</scope>
    <source>
        <strain evidence="2">Duluth1</strain>
        <tissue evidence="2">Whole animal</tissue>
    </source>
</reference>
<name>A0A9D4F024_DREPO</name>